<dbReference type="GO" id="GO:0022857">
    <property type="term" value="F:transmembrane transporter activity"/>
    <property type="evidence" value="ECO:0007669"/>
    <property type="project" value="InterPro"/>
</dbReference>
<accession>A0AA95SUP1</accession>
<dbReference type="Proteomes" id="UP001177769">
    <property type="component" value="Chromosome"/>
</dbReference>
<feature type="transmembrane region" description="Helical" evidence="6">
    <location>
        <begin position="12"/>
        <end position="38"/>
    </location>
</feature>
<dbReference type="RefSeq" id="WP_285231852.1">
    <property type="nucleotide sequence ID" value="NZ_CP116346.1"/>
</dbReference>
<evidence type="ECO:0000256" key="4">
    <source>
        <dbReference type="ARBA" id="ARBA00022989"/>
    </source>
</evidence>
<feature type="transmembrane region" description="Helical" evidence="6">
    <location>
        <begin position="146"/>
        <end position="166"/>
    </location>
</feature>
<dbReference type="PANTHER" id="PTHR47089:SF1">
    <property type="entry name" value="GUANOSINE ABC TRANSPORTER PERMEASE PROTEIN NUPP"/>
    <property type="match status" value="1"/>
</dbReference>
<keyword evidence="8" id="KW-1185">Reference proteome</keyword>
<dbReference type="PANTHER" id="PTHR47089">
    <property type="entry name" value="ABC TRANSPORTER, PERMEASE PROTEIN"/>
    <property type="match status" value="1"/>
</dbReference>
<comment type="subcellular location">
    <subcellularLocation>
        <location evidence="1">Cell membrane</location>
        <topology evidence="1">Multi-pass membrane protein</topology>
    </subcellularLocation>
</comment>
<feature type="transmembrane region" description="Helical" evidence="6">
    <location>
        <begin position="305"/>
        <end position="322"/>
    </location>
</feature>
<dbReference type="KEGG" id="pais:PFX98_17900"/>
<organism evidence="7 8">
    <name type="scientific">Paucibacter sediminis</name>
    <dbReference type="NCBI Taxonomy" id="3019553"/>
    <lineage>
        <taxon>Bacteria</taxon>
        <taxon>Pseudomonadati</taxon>
        <taxon>Pseudomonadota</taxon>
        <taxon>Betaproteobacteria</taxon>
        <taxon>Burkholderiales</taxon>
        <taxon>Sphaerotilaceae</taxon>
        <taxon>Roseateles</taxon>
    </lineage>
</organism>
<feature type="transmembrane region" description="Helical" evidence="6">
    <location>
        <begin position="58"/>
        <end position="80"/>
    </location>
</feature>
<proteinExistence type="predicted"/>
<keyword evidence="3 6" id="KW-0812">Transmembrane</keyword>
<name>A0AA95SUP1_9BURK</name>
<feature type="transmembrane region" description="Helical" evidence="6">
    <location>
        <begin position="281"/>
        <end position="298"/>
    </location>
</feature>
<feature type="transmembrane region" description="Helical" evidence="6">
    <location>
        <begin position="342"/>
        <end position="363"/>
    </location>
</feature>
<gene>
    <name evidence="7" type="ORF">PFX98_17900</name>
</gene>
<keyword evidence="5 6" id="KW-0472">Membrane</keyword>
<evidence type="ECO:0000256" key="3">
    <source>
        <dbReference type="ARBA" id="ARBA00022692"/>
    </source>
</evidence>
<protein>
    <submittedName>
        <fullName evidence="7">ABC transporter permease</fullName>
    </submittedName>
</protein>
<evidence type="ECO:0000256" key="6">
    <source>
        <dbReference type="SAM" id="Phobius"/>
    </source>
</evidence>
<evidence type="ECO:0000256" key="2">
    <source>
        <dbReference type="ARBA" id="ARBA00022475"/>
    </source>
</evidence>
<dbReference type="EMBL" id="CP116346">
    <property type="protein sequence ID" value="WIT10774.1"/>
    <property type="molecule type" value="Genomic_DNA"/>
</dbReference>
<evidence type="ECO:0000313" key="8">
    <source>
        <dbReference type="Proteomes" id="UP001177769"/>
    </source>
</evidence>
<feature type="transmembrane region" description="Helical" evidence="6">
    <location>
        <begin position="255"/>
        <end position="275"/>
    </location>
</feature>
<dbReference type="GO" id="GO:0005886">
    <property type="term" value="C:plasma membrane"/>
    <property type="evidence" value="ECO:0007669"/>
    <property type="project" value="UniProtKB-SubCell"/>
</dbReference>
<evidence type="ECO:0000256" key="1">
    <source>
        <dbReference type="ARBA" id="ARBA00004651"/>
    </source>
</evidence>
<dbReference type="InterPro" id="IPR001851">
    <property type="entry name" value="ABC_transp_permease"/>
</dbReference>
<dbReference type="CDD" id="cd06580">
    <property type="entry name" value="TM_PBP1_transp_TpRbsC_like"/>
    <property type="match status" value="1"/>
</dbReference>
<keyword evidence="2" id="KW-1003">Cell membrane</keyword>
<dbReference type="AlphaFoldDB" id="A0AA95SUP1"/>
<sequence length="373" mass="39568">MSNAQAFQMPRWMDLVLLPLWNLLVALLVAGGVVLLIGESPLQALSILLNGALGNARGLGYTLYYATTFIFTGLAVAVAFHGGLFNIGGEGQATFGGLGVALLALWLGHRLPAWLVLPLVVLAAALFGMLWAAVPAYLQAWRGSHIVITTIMFNFLAASLNVYLLVNWLRPAGSMSVESSNFADGARMPALHQLAEKLGLELPSSPLNLSLVLALLACWFVTWFLWKSRAGYALRAVGSAPQAAHYAGMNPRLQVLIAMGISGALAGLVGVNEISGVQGKLTLDFVAGAGFTGIAVSLMGRNHPLGIILASLLFGVLYQGGVEVSFELPRFSREMVVTVQGLIVLFAGAMAMVSAPMFARLYASFKRREAARG</sequence>
<reference evidence="7" key="1">
    <citation type="submission" date="2023-01" db="EMBL/GenBank/DDBJ databases">
        <title>Whole genome sequence of Paucibacter sp. S2-9 isolated from pond sediment.</title>
        <authorList>
            <person name="Jung J.Y."/>
        </authorList>
    </citation>
    <scope>NUCLEOTIDE SEQUENCE</scope>
    <source>
        <strain evidence="7">S2-9</strain>
    </source>
</reference>
<feature type="transmembrane region" description="Helical" evidence="6">
    <location>
        <begin position="113"/>
        <end position="134"/>
    </location>
</feature>
<feature type="transmembrane region" description="Helical" evidence="6">
    <location>
        <begin position="207"/>
        <end position="226"/>
    </location>
</feature>
<evidence type="ECO:0000256" key="5">
    <source>
        <dbReference type="ARBA" id="ARBA00023136"/>
    </source>
</evidence>
<keyword evidence="4 6" id="KW-1133">Transmembrane helix</keyword>
<evidence type="ECO:0000313" key="7">
    <source>
        <dbReference type="EMBL" id="WIT10774.1"/>
    </source>
</evidence>
<dbReference type="Pfam" id="PF02653">
    <property type="entry name" value="BPD_transp_2"/>
    <property type="match status" value="1"/>
</dbReference>